<evidence type="ECO:0000313" key="1">
    <source>
        <dbReference type="EMBL" id="KIK47107.1"/>
    </source>
</evidence>
<gene>
    <name evidence="1" type="ORF">CY34DRAFT_74626</name>
</gene>
<name>A0A0D0BMQ2_9AGAM</name>
<sequence length="65" mass="7133">MNSINVSMGTSPFQLHLGRSPCVIPPIKQSKLDNEPEDKRTHTLMAQLQNNVMEAQDSLLAAKAS</sequence>
<reference evidence="2" key="2">
    <citation type="submission" date="2015-01" db="EMBL/GenBank/DDBJ databases">
        <title>Evolutionary Origins and Diversification of the Mycorrhizal Mutualists.</title>
        <authorList>
            <consortium name="DOE Joint Genome Institute"/>
            <consortium name="Mycorrhizal Genomics Consortium"/>
            <person name="Kohler A."/>
            <person name="Kuo A."/>
            <person name="Nagy L.G."/>
            <person name="Floudas D."/>
            <person name="Copeland A."/>
            <person name="Barry K.W."/>
            <person name="Cichocki N."/>
            <person name="Veneault-Fourrey C."/>
            <person name="LaButti K."/>
            <person name="Lindquist E.A."/>
            <person name="Lipzen A."/>
            <person name="Lundell T."/>
            <person name="Morin E."/>
            <person name="Murat C."/>
            <person name="Riley R."/>
            <person name="Ohm R."/>
            <person name="Sun H."/>
            <person name="Tunlid A."/>
            <person name="Henrissat B."/>
            <person name="Grigoriev I.V."/>
            <person name="Hibbett D.S."/>
            <person name="Martin F."/>
        </authorList>
    </citation>
    <scope>NUCLEOTIDE SEQUENCE [LARGE SCALE GENOMIC DNA]</scope>
    <source>
        <strain evidence="2">UH-Slu-Lm8-n1</strain>
    </source>
</reference>
<dbReference type="HOGENOM" id="CLU_142395_0_0_1"/>
<protein>
    <submittedName>
        <fullName evidence="1">Uncharacterized protein</fullName>
    </submittedName>
</protein>
<reference evidence="1 2" key="1">
    <citation type="submission" date="2014-04" db="EMBL/GenBank/DDBJ databases">
        <authorList>
            <consortium name="DOE Joint Genome Institute"/>
            <person name="Kuo A."/>
            <person name="Ruytinx J."/>
            <person name="Rineau F."/>
            <person name="Colpaert J."/>
            <person name="Kohler A."/>
            <person name="Nagy L.G."/>
            <person name="Floudas D."/>
            <person name="Copeland A."/>
            <person name="Barry K.W."/>
            <person name="Cichocki N."/>
            <person name="Veneault-Fourrey C."/>
            <person name="LaButti K."/>
            <person name="Lindquist E.A."/>
            <person name="Lipzen A."/>
            <person name="Lundell T."/>
            <person name="Morin E."/>
            <person name="Murat C."/>
            <person name="Sun H."/>
            <person name="Tunlid A."/>
            <person name="Henrissat B."/>
            <person name="Grigoriev I.V."/>
            <person name="Hibbett D.S."/>
            <person name="Martin F."/>
            <person name="Nordberg H.P."/>
            <person name="Cantor M.N."/>
            <person name="Hua S.X."/>
        </authorList>
    </citation>
    <scope>NUCLEOTIDE SEQUENCE [LARGE SCALE GENOMIC DNA]</scope>
    <source>
        <strain evidence="1 2">UH-Slu-Lm8-n1</strain>
    </source>
</reference>
<accession>A0A0D0BMQ2</accession>
<dbReference type="AlphaFoldDB" id="A0A0D0BMQ2"/>
<dbReference type="OrthoDB" id="3268967at2759"/>
<organism evidence="1 2">
    <name type="scientific">Suillus luteus UH-Slu-Lm8-n1</name>
    <dbReference type="NCBI Taxonomy" id="930992"/>
    <lineage>
        <taxon>Eukaryota</taxon>
        <taxon>Fungi</taxon>
        <taxon>Dikarya</taxon>
        <taxon>Basidiomycota</taxon>
        <taxon>Agaricomycotina</taxon>
        <taxon>Agaricomycetes</taxon>
        <taxon>Agaricomycetidae</taxon>
        <taxon>Boletales</taxon>
        <taxon>Suillineae</taxon>
        <taxon>Suillaceae</taxon>
        <taxon>Suillus</taxon>
    </lineage>
</organism>
<proteinExistence type="predicted"/>
<keyword evidence="2" id="KW-1185">Reference proteome</keyword>
<dbReference type="Proteomes" id="UP000054485">
    <property type="component" value="Unassembled WGS sequence"/>
</dbReference>
<evidence type="ECO:0000313" key="2">
    <source>
        <dbReference type="Proteomes" id="UP000054485"/>
    </source>
</evidence>
<dbReference type="InParanoid" id="A0A0D0BMQ2"/>
<dbReference type="EMBL" id="KN835150">
    <property type="protein sequence ID" value="KIK47107.1"/>
    <property type="molecule type" value="Genomic_DNA"/>
</dbReference>